<comment type="caution">
    <text evidence="3">The sequence shown here is derived from an EMBL/GenBank/DDBJ whole genome shotgun (WGS) entry which is preliminary data.</text>
</comment>
<evidence type="ECO:0000313" key="4">
    <source>
        <dbReference type="Proteomes" id="UP001458880"/>
    </source>
</evidence>
<sequence length="264" mass="28566">MNHRDTINALIFVFLPCLIIRVCIFLFELCCGATAVLKILIVVWRIVQCNGDDDVSKLWQGETCSCRKQRPPKIGEIPRHTAVDVDVKPKETPTPTPNVSYRQQTHHPQYNRSSIGSNGKDGDNDADPTPSVILENISSNVVPLLETLSISESAVPPAEASNSSTSSSPRSVGLSPKFQHVAGGGGAGGYRFFQSKSVASEMSSSASSNCSSPGGKGTTHPYSSSPYSSPTNSPRTNRKRQPLRESRRVSIEKSGCNRKRHEGV</sequence>
<feature type="compositionally biased region" description="Low complexity" evidence="1">
    <location>
        <begin position="201"/>
        <end position="235"/>
    </location>
</feature>
<dbReference type="AlphaFoldDB" id="A0AAW1N6A3"/>
<reference evidence="3 4" key="1">
    <citation type="journal article" date="2024" name="BMC Genomics">
        <title>De novo assembly and annotation of Popillia japonica's genome with initial clues to its potential as an invasive pest.</title>
        <authorList>
            <person name="Cucini C."/>
            <person name="Boschi S."/>
            <person name="Funari R."/>
            <person name="Cardaioli E."/>
            <person name="Iannotti N."/>
            <person name="Marturano G."/>
            <person name="Paoli F."/>
            <person name="Bruttini M."/>
            <person name="Carapelli A."/>
            <person name="Frati F."/>
            <person name="Nardi F."/>
        </authorList>
    </citation>
    <scope>NUCLEOTIDE SEQUENCE [LARGE SCALE GENOMIC DNA]</scope>
    <source>
        <strain evidence="3">DMR45628</strain>
    </source>
</reference>
<feature type="region of interest" description="Disordered" evidence="1">
    <location>
        <begin position="67"/>
        <end position="131"/>
    </location>
</feature>
<feature type="compositionally biased region" description="Polar residues" evidence="1">
    <location>
        <begin position="97"/>
        <end position="117"/>
    </location>
</feature>
<feature type="compositionally biased region" description="Basic and acidic residues" evidence="1">
    <location>
        <begin position="242"/>
        <end position="251"/>
    </location>
</feature>
<feature type="transmembrane region" description="Helical" evidence="2">
    <location>
        <begin position="7"/>
        <end position="27"/>
    </location>
</feature>
<feature type="compositionally biased region" description="Basic and acidic residues" evidence="1">
    <location>
        <begin position="76"/>
        <end position="91"/>
    </location>
</feature>
<keyword evidence="4" id="KW-1185">Reference proteome</keyword>
<dbReference type="Proteomes" id="UP001458880">
    <property type="component" value="Unassembled WGS sequence"/>
</dbReference>
<protein>
    <submittedName>
        <fullName evidence="3">Uncharacterized protein</fullName>
    </submittedName>
</protein>
<feature type="region of interest" description="Disordered" evidence="1">
    <location>
        <begin position="156"/>
        <end position="179"/>
    </location>
</feature>
<feature type="region of interest" description="Disordered" evidence="1">
    <location>
        <begin position="201"/>
        <end position="264"/>
    </location>
</feature>
<name>A0AAW1N6A3_POPJA</name>
<evidence type="ECO:0000313" key="3">
    <source>
        <dbReference type="EMBL" id="KAK9753900.1"/>
    </source>
</evidence>
<keyword evidence="2" id="KW-1133">Transmembrane helix</keyword>
<keyword evidence="2" id="KW-0472">Membrane</keyword>
<evidence type="ECO:0000256" key="1">
    <source>
        <dbReference type="SAM" id="MobiDB-lite"/>
    </source>
</evidence>
<dbReference type="EMBL" id="JASPKY010000009">
    <property type="protein sequence ID" value="KAK9753900.1"/>
    <property type="molecule type" value="Genomic_DNA"/>
</dbReference>
<accession>A0AAW1N6A3</accession>
<gene>
    <name evidence="3" type="ORF">QE152_g1618</name>
</gene>
<keyword evidence="2" id="KW-0812">Transmembrane</keyword>
<evidence type="ECO:0000256" key="2">
    <source>
        <dbReference type="SAM" id="Phobius"/>
    </source>
</evidence>
<feature type="compositionally biased region" description="Low complexity" evidence="1">
    <location>
        <begin position="161"/>
        <end position="175"/>
    </location>
</feature>
<proteinExistence type="predicted"/>
<organism evidence="3 4">
    <name type="scientific">Popillia japonica</name>
    <name type="common">Japanese beetle</name>
    <dbReference type="NCBI Taxonomy" id="7064"/>
    <lineage>
        <taxon>Eukaryota</taxon>
        <taxon>Metazoa</taxon>
        <taxon>Ecdysozoa</taxon>
        <taxon>Arthropoda</taxon>
        <taxon>Hexapoda</taxon>
        <taxon>Insecta</taxon>
        <taxon>Pterygota</taxon>
        <taxon>Neoptera</taxon>
        <taxon>Endopterygota</taxon>
        <taxon>Coleoptera</taxon>
        <taxon>Polyphaga</taxon>
        <taxon>Scarabaeiformia</taxon>
        <taxon>Scarabaeidae</taxon>
        <taxon>Rutelinae</taxon>
        <taxon>Popillia</taxon>
    </lineage>
</organism>